<dbReference type="PANTHER" id="PTHR46648:SF1">
    <property type="entry name" value="ADENOSINE 5'-MONOPHOSPHORAMIDASE HNT1"/>
    <property type="match status" value="1"/>
</dbReference>
<dbReference type="Gene3D" id="3.30.428.10">
    <property type="entry name" value="HIT-like"/>
    <property type="match status" value="1"/>
</dbReference>
<comment type="similarity">
    <text evidence="2">Belongs to the HINT family.</text>
</comment>
<name>A0ABS2XD40_POLSP</name>
<feature type="domain" description="BZIP" evidence="5">
    <location>
        <begin position="225"/>
        <end position="288"/>
    </location>
</feature>
<dbReference type="Pfam" id="PF00170">
    <property type="entry name" value="bZIP_1"/>
    <property type="match status" value="1"/>
</dbReference>
<reference evidence="7" key="1">
    <citation type="journal article" date="2021" name="Cell">
        <title>Tracing the genetic footprints of vertebrate landing in non-teleost ray-finned fishes.</title>
        <authorList>
            <person name="Bi X."/>
            <person name="Wang K."/>
            <person name="Yang L."/>
            <person name="Pan H."/>
            <person name="Jiang H."/>
            <person name="Wei Q."/>
            <person name="Fang M."/>
            <person name="Yu H."/>
            <person name="Zhu C."/>
            <person name="Cai Y."/>
            <person name="He Y."/>
            <person name="Gan X."/>
            <person name="Zeng H."/>
            <person name="Yu D."/>
            <person name="Zhu Y."/>
            <person name="Jiang H."/>
            <person name="Qiu Q."/>
            <person name="Yang H."/>
            <person name="Zhang Y.E."/>
            <person name="Wang W."/>
            <person name="Zhu M."/>
            <person name="He S."/>
            <person name="Zhang G."/>
        </authorList>
    </citation>
    <scope>NUCLEOTIDE SEQUENCE</scope>
    <source>
        <strain evidence="7">Pddl_001</strain>
    </source>
</reference>
<dbReference type="InterPro" id="IPR001310">
    <property type="entry name" value="Histidine_triad_HIT"/>
</dbReference>
<evidence type="ECO:0000313" key="7">
    <source>
        <dbReference type="EMBL" id="MBN3272165.1"/>
    </source>
</evidence>
<dbReference type="PANTHER" id="PTHR46648">
    <property type="entry name" value="HIT FAMILY PROTEIN 1"/>
    <property type="match status" value="1"/>
</dbReference>
<dbReference type="InterPro" id="IPR011146">
    <property type="entry name" value="HIT-like"/>
</dbReference>
<feature type="region of interest" description="Disordered" evidence="4">
    <location>
        <begin position="223"/>
        <end position="252"/>
    </location>
</feature>
<evidence type="ECO:0000256" key="1">
    <source>
        <dbReference type="ARBA" id="ARBA00024472"/>
    </source>
</evidence>
<protein>
    <submittedName>
        <fullName evidence="7">ATF4 factor</fullName>
    </submittedName>
</protein>
<dbReference type="EMBL" id="JAAWVQ010016914">
    <property type="protein sequence ID" value="MBN3272165.1"/>
    <property type="molecule type" value="Genomic_DNA"/>
</dbReference>
<comment type="catalytic activity">
    <reaction evidence="1">
        <text>adenosine 5'-phosphoramidate + H2O = NH4(+) + AMP</text>
        <dbReference type="Rhea" id="RHEA:67916"/>
        <dbReference type="ChEBI" id="CHEBI:15377"/>
        <dbReference type="ChEBI" id="CHEBI:28938"/>
        <dbReference type="ChEBI" id="CHEBI:57890"/>
        <dbReference type="ChEBI" id="CHEBI:456215"/>
    </reaction>
</comment>
<dbReference type="InterPro" id="IPR004827">
    <property type="entry name" value="bZIP"/>
</dbReference>
<evidence type="ECO:0000259" key="6">
    <source>
        <dbReference type="PROSITE" id="PS51084"/>
    </source>
</evidence>
<dbReference type="SMART" id="SM00338">
    <property type="entry name" value="BRLZ"/>
    <property type="match status" value="1"/>
</dbReference>
<dbReference type="Gene3D" id="1.20.5.170">
    <property type="match status" value="1"/>
</dbReference>
<evidence type="ECO:0000259" key="5">
    <source>
        <dbReference type="PROSITE" id="PS50217"/>
    </source>
</evidence>
<dbReference type="CDD" id="cd14692">
    <property type="entry name" value="bZIP_ATF4"/>
    <property type="match status" value="1"/>
</dbReference>
<dbReference type="SUPFAM" id="SSF57959">
    <property type="entry name" value="Leucine zipper domain"/>
    <property type="match status" value="1"/>
</dbReference>
<accession>A0ABS2XD40</accession>
<dbReference type="PROSITE" id="PS00036">
    <property type="entry name" value="BZIP_BASIC"/>
    <property type="match status" value="1"/>
</dbReference>
<comment type="caution">
    <text evidence="3">Lacks conserved residue(s) required for the propagation of feature annotation.</text>
</comment>
<feature type="region of interest" description="Disordered" evidence="4">
    <location>
        <begin position="65"/>
        <end position="98"/>
    </location>
</feature>
<dbReference type="Proteomes" id="UP001166093">
    <property type="component" value="Unassembled WGS sequence"/>
</dbReference>
<feature type="compositionally biased region" description="Basic and acidic residues" evidence="4">
    <location>
        <begin position="87"/>
        <end position="98"/>
    </location>
</feature>
<feature type="compositionally biased region" description="Polar residues" evidence="4">
    <location>
        <begin position="170"/>
        <end position="192"/>
    </location>
</feature>
<feature type="region of interest" description="Disordered" evidence="4">
    <location>
        <begin position="169"/>
        <end position="210"/>
    </location>
</feature>
<evidence type="ECO:0000256" key="2">
    <source>
        <dbReference type="ARBA" id="ARBA00025764"/>
    </source>
</evidence>
<feature type="non-terminal residue" evidence="7">
    <location>
        <position position="1"/>
    </location>
</feature>
<feature type="domain" description="HIT" evidence="6">
    <location>
        <begin position="462"/>
        <end position="566"/>
    </location>
</feature>
<proteinExistence type="inferred from homology"/>
<dbReference type="SUPFAM" id="SSF54197">
    <property type="entry name" value="HIT-like"/>
    <property type="match status" value="1"/>
</dbReference>
<dbReference type="InterPro" id="IPR036265">
    <property type="entry name" value="HIT-like_sf"/>
</dbReference>
<keyword evidence="8" id="KW-1185">Reference proteome</keyword>
<feature type="non-terminal residue" evidence="7">
    <location>
        <position position="623"/>
    </location>
</feature>
<sequence>MLGSASWVVWERLQWDVSGNEEWKKEERGLCCANGSLVIFPSSAAVDSKLSHQLDDDSSYSLSLRDSSRIPTSPDSHRRYASLTSSSHDDLVRPDLRPPRGDLGLPALGVPFCPLGKGSSVESIDWLLDPLAGDCADIQIAAAQEETRSEPGLQLWKREAQAMEIEGYCSSDTDSGLGSSCGSPIRTPPSSSEPRRATAKPYSRPSKEEELEVCAPLSGHVKSADKRKMKKMEQNKTAATRYRQKKRSELDRLRGEREALEEKNRALGEKAEAIAAEIRYLTELMREVREARDRRLQQGKGSGMSSPRFVVWESEDLLAYLHPNPCTPGVTVLQQKPRPGAPEPGGLFQLPLPGYTELLLGARSVARLLCERLPVRRCALISEPEPPARLKLVPLHGLGPDWEPRLSGELEFSAEFRGYCCSKRGPRAADSELDRVQSRIRARLESRAVSYRFLGEPGDPSLFARIVRGEEEPQWRVWEDEGHVAVLTPFPNTPGYTVLAPRQHLPSDLFSLGEEDFVKLVQAARSAARPLREGLGAQSCVLIFEGYEVDYAHAKLVPVILGNKKQQQQEEGEGEGESLPPAAEFHSSYPGYVTSADGPLASEQDLRQLQARLRSGLSQTQTS</sequence>
<gene>
    <name evidence="7" type="primary">Atf4_2</name>
    <name evidence="7" type="ORF">GTO93_0009370</name>
</gene>
<feature type="region of interest" description="Disordered" evidence="4">
    <location>
        <begin position="565"/>
        <end position="600"/>
    </location>
</feature>
<evidence type="ECO:0000313" key="8">
    <source>
        <dbReference type="Proteomes" id="UP001166093"/>
    </source>
</evidence>
<evidence type="ECO:0000256" key="4">
    <source>
        <dbReference type="SAM" id="MobiDB-lite"/>
    </source>
</evidence>
<feature type="compositionally biased region" description="Basic and acidic residues" evidence="4">
    <location>
        <begin position="223"/>
        <end position="234"/>
    </location>
</feature>
<comment type="caution">
    <text evidence="7">The sequence shown here is derived from an EMBL/GenBank/DDBJ whole genome shotgun (WGS) entry which is preliminary data.</text>
</comment>
<organism evidence="7 8">
    <name type="scientific">Polyodon spathula</name>
    <name type="common">North American paddlefish</name>
    <name type="synonym">Squalus spathula</name>
    <dbReference type="NCBI Taxonomy" id="7913"/>
    <lineage>
        <taxon>Eukaryota</taxon>
        <taxon>Metazoa</taxon>
        <taxon>Chordata</taxon>
        <taxon>Craniata</taxon>
        <taxon>Vertebrata</taxon>
        <taxon>Euteleostomi</taxon>
        <taxon>Actinopterygii</taxon>
        <taxon>Chondrostei</taxon>
        <taxon>Acipenseriformes</taxon>
        <taxon>Polyodontidae</taxon>
        <taxon>Polyodon</taxon>
    </lineage>
</organism>
<dbReference type="PROSITE" id="PS51084">
    <property type="entry name" value="HIT_2"/>
    <property type="match status" value="1"/>
</dbReference>
<dbReference type="PROSITE" id="PS50217">
    <property type="entry name" value="BZIP"/>
    <property type="match status" value="1"/>
</dbReference>
<dbReference type="InterPro" id="IPR046347">
    <property type="entry name" value="bZIP_sf"/>
</dbReference>
<evidence type="ECO:0000256" key="3">
    <source>
        <dbReference type="PROSITE-ProRule" id="PRU00464"/>
    </source>
</evidence>